<dbReference type="AlphaFoldDB" id="A0A553R872"/>
<feature type="compositionally biased region" description="Basic and acidic residues" evidence="9">
    <location>
        <begin position="102"/>
        <end position="117"/>
    </location>
</feature>
<name>A0A553R872_9TELE</name>
<evidence type="ECO:0000256" key="8">
    <source>
        <dbReference type="RuleBase" id="RU000682"/>
    </source>
</evidence>
<gene>
    <name evidence="12" type="ORF">DNTS_021799</name>
</gene>
<evidence type="ECO:0000256" key="2">
    <source>
        <dbReference type="ARBA" id="ARBA00006503"/>
    </source>
</evidence>
<dbReference type="InterPro" id="IPR050649">
    <property type="entry name" value="Paired_Homeobox_TFs"/>
</dbReference>
<evidence type="ECO:0000256" key="1">
    <source>
        <dbReference type="ARBA" id="ARBA00004123"/>
    </source>
</evidence>
<dbReference type="PROSITE" id="PS00027">
    <property type="entry name" value="HOMEOBOX_1"/>
    <property type="match status" value="1"/>
</dbReference>
<dbReference type="OrthoDB" id="6159439at2759"/>
<dbReference type="InterPro" id="IPR003654">
    <property type="entry name" value="OAR_dom"/>
</dbReference>
<dbReference type="PROSITE" id="PS50071">
    <property type="entry name" value="HOMEOBOX_2"/>
    <property type="match status" value="1"/>
</dbReference>
<reference evidence="12 13" key="1">
    <citation type="journal article" date="2019" name="Sci. Data">
        <title>Hybrid genome assembly and annotation of Danionella translucida.</title>
        <authorList>
            <person name="Kadobianskyi M."/>
            <person name="Schulze L."/>
            <person name="Schuelke M."/>
            <person name="Judkewitz B."/>
        </authorList>
    </citation>
    <scope>NUCLEOTIDE SEQUENCE [LARGE SCALE GENOMIC DNA]</scope>
    <source>
        <strain evidence="12 13">Bolton</strain>
    </source>
</reference>
<dbReference type="SUPFAM" id="SSF46689">
    <property type="entry name" value="Homeodomain-like"/>
    <property type="match status" value="1"/>
</dbReference>
<dbReference type="PANTHER" id="PTHR24329:SF303">
    <property type="entry name" value="PAIRED MESODERM HOMEOBOX PROTEIN 2A"/>
    <property type="match status" value="1"/>
</dbReference>
<comment type="subcellular location">
    <subcellularLocation>
        <location evidence="1 7 8">Nucleus</location>
    </subcellularLocation>
</comment>
<feature type="compositionally biased region" description="Basic and acidic residues" evidence="9">
    <location>
        <begin position="62"/>
        <end position="87"/>
    </location>
</feature>
<accession>A0A553R872</accession>
<keyword evidence="4 7" id="KW-0238">DNA-binding</keyword>
<evidence type="ECO:0000259" key="11">
    <source>
        <dbReference type="PROSITE" id="PS50803"/>
    </source>
</evidence>
<dbReference type="Pfam" id="PF03826">
    <property type="entry name" value="OAR"/>
    <property type="match status" value="1"/>
</dbReference>
<dbReference type="Proteomes" id="UP000316079">
    <property type="component" value="Unassembled WGS sequence"/>
</dbReference>
<dbReference type="PANTHER" id="PTHR24329">
    <property type="entry name" value="HOMEOBOX PROTEIN ARISTALESS"/>
    <property type="match status" value="1"/>
</dbReference>
<organism evidence="12 13">
    <name type="scientific">Danionella cerebrum</name>
    <dbReference type="NCBI Taxonomy" id="2873325"/>
    <lineage>
        <taxon>Eukaryota</taxon>
        <taxon>Metazoa</taxon>
        <taxon>Chordata</taxon>
        <taxon>Craniata</taxon>
        <taxon>Vertebrata</taxon>
        <taxon>Euteleostomi</taxon>
        <taxon>Actinopterygii</taxon>
        <taxon>Neopterygii</taxon>
        <taxon>Teleostei</taxon>
        <taxon>Ostariophysi</taxon>
        <taxon>Cypriniformes</taxon>
        <taxon>Danionidae</taxon>
        <taxon>Danioninae</taxon>
        <taxon>Danionella</taxon>
    </lineage>
</organism>
<evidence type="ECO:0000256" key="3">
    <source>
        <dbReference type="ARBA" id="ARBA00022473"/>
    </source>
</evidence>
<evidence type="ECO:0000256" key="6">
    <source>
        <dbReference type="ARBA" id="ARBA00023242"/>
    </source>
</evidence>
<evidence type="ECO:0008006" key="14">
    <source>
        <dbReference type="Google" id="ProtNLM"/>
    </source>
</evidence>
<evidence type="ECO:0000256" key="7">
    <source>
        <dbReference type="PROSITE-ProRule" id="PRU00108"/>
    </source>
</evidence>
<dbReference type="Pfam" id="PF00046">
    <property type="entry name" value="Homeodomain"/>
    <property type="match status" value="1"/>
</dbReference>
<protein>
    <recommendedName>
        <fullName evidence="14">Homeobox domain-containing protein</fullName>
    </recommendedName>
</protein>
<dbReference type="InterPro" id="IPR017970">
    <property type="entry name" value="Homeobox_CS"/>
</dbReference>
<evidence type="ECO:0000259" key="10">
    <source>
        <dbReference type="PROSITE" id="PS50071"/>
    </source>
</evidence>
<keyword evidence="6 7" id="KW-0539">Nucleus</keyword>
<evidence type="ECO:0000313" key="13">
    <source>
        <dbReference type="Proteomes" id="UP000316079"/>
    </source>
</evidence>
<dbReference type="InterPro" id="IPR009057">
    <property type="entry name" value="Homeodomain-like_sf"/>
</dbReference>
<sequence>MNRGAEEEHPQQSHSSCPSAAPRSSHCIDSILARRSPSKVQDSHLPPKIRLRFSHLPDLQSTEDHTGRTHNLSDKEHISEPQPEHASTRPRTVSQEEDDDYDERRRAEETMVVKQEKEEYLKKSEDVLLSGSDTEDGMLKRKQRRYRTTFSSFQLEELERAFQKTHYPDVFTREDLAMRLDLTEARVQVWFQNRRAKWRKREKAGLQPYTLRLHCPGAAPAAQSLCHYLGGNSFVPNQYPVLDSPWPSALQRLSLPSTNTMPTHSFNTVLSAAMIRHPAFINPAFGRLFSSISPLSLPRIPVSPMEPSVQHTPLLQNPLTASTMVDLRASSIAALRLRAKEHSAQITHVDATGTSGAEES</sequence>
<dbReference type="STRING" id="623744.A0A553R872"/>
<dbReference type="SMART" id="SM00389">
    <property type="entry name" value="HOX"/>
    <property type="match status" value="1"/>
</dbReference>
<comment type="similarity">
    <text evidence="2">Belongs to the paired homeobox family. Bicoid subfamily.</text>
</comment>
<dbReference type="InterPro" id="IPR001356">
    <property type="entry name" value="HD"/>
</dbReference>
<dbReference type="GO" id="GO:0000977">
    <property type="term" value="F:RNA polymerase II transcription regulatory region sequence-specific DNA binding"/>
    <property type="evidence" value="ECO:0007669"/>
    <property type="project" value="TreeGrafter"/>
</dbReference>
<proteinExistence type="inferred from homology"/>
<evidence type="ECO:0000256" key="9">
    <source>
        <dbReference type="SAM" id="MobiDB-lite"/>
    </source>
</evidence>
<dbReference type="GO" id="GO:0005634">
    <property type="term" value="C:nucleus"/>
    <property type="evidence" value="ECO:0007669"/>
    <property type="project" value="UniProtKB-SubCell"/>
</dbReference>
<keyword evidence="3" id="KW-0217">Developmental protein</keyword>
<keyword evidence="5 7" id="KW-0371">Homeobox</keyword>
<dbReference type="PROSITE" id="PS50803">
    <property type="entry name" value="OAR"/>
    <property type="match status" value="1"/>
</dbReference>
<evidence type="ECO:0000313" key="12">
    <source>
        <dbReference type="EMBL" id="TRY98377.1"/>
    </source>
</evidence>
<dbReference type="CDD" id="cd00086">
    <property type="entry name" value="homeodomain"/>
    <property type="match status" value="1"/>
</dbReference>
<dbReference type="FunFam" id="1.10.10.60:FF:000102">
    <property type="entry name" value="Aristaless related homeobox"/>
    <property type="match status" value="1"/>
</dbReference>
<evidence type="ECO:0000256" key="5">
    <source>
        <dbReference type="ARBA" id="ARBA00023155"/>
    </source>
</evidence>
<dbReference type="Gene3D" id="1.10.10.60">
    <property type="entry name" value="Homeodomain-like"/>
    <property type="match status" value="1"/>
</dbReference>
<feature type="domain" description="OAR" evidence="11">
    <location>
        <begin position="330"/>
        <end position="343"/>
    </location>
</feature>
<feature type="region of interest" description="Disordered" evidence="9">
    <location>
        <begin position="1"/>
        <end position="117"/>
    </location>
</feature>
<feature type="DNA-binding region" description="Homeobox" evidence="7">
    <location>
        <begin position="143"/>
        <end position="202"/>
    </location>
</feature>
<dbReference type="EMBL" id="SRMA01025170">
    <property type="protein sequence ID" value="TRY98377.1"/>
    <property type="molecule type" value="Genomic_DNA"/>
</dbReference>
<feature type="domain" description="Homeobox" evidence="10">
    <location>
        <begin position="141"/>
        <end position="201"/>
    </location>
</feature>
<keyword evidence="13" id="KW-1185">Reference proteome</keyword>
<feature type="compositionally biased region" description="Basic and acidic residues" evidence="9">
    <location>
        <begin position="1"/>
        <end position="11"/>
    </location>
</feature>
<comment type="caution">
    <text evidence="12">The sequence shown here is derived from an EMBL/GenBank/DDBJ whole genome shotgun (WGS) entry which is preliminary data.</text>
</comment>
<evidence type="ECO:0000256" key="4">
    <source>
        <dbReference type="ARBA" id="ARBA00023125"/>
    </source>
</evidence>
<dbReference type="GO" id="GO:0000981">
    <property type="term" value="F:DNA-binding transcription factor activity, RNA polymerase II-specific"/>
    <property type="evidence" value="ECO:0007669"/>
    <property type="project" value="InterPro"/>
</dbReference>